<keyword evidence="10" id="KW-0254">Endocytosis</keyword>
<evidence type="ECO:0000256" key="11">
    <source>
        <dbReference type="ARBA" id="ARBA00022588"/>
    </source>
</evidence>
<keyword evidence="12" id="KW-0391">Immunity</keyword>
<dbReference type="Gene3D" id="2.30.30.40">
    <property type="entry name" value="SH3 Domains"/>
    <property type="match status" value="1"/>
</dbReference>
<evidence type="ECO:0000256" key="18">
    <source>
        <dbReference type="ARBA" id="ARBA00023273"/>
    </source>
</evidence>
<dbReference type="FunFam" id="1.20.1270.60:FF:000037">
    <property type="entry name" value="Proline-serine-threonine phosphatase interacting protein 1"/>
    <property type="match status" value="1"/>
</dbReference>
<dbReference type="PANTHER" id="PTHR23065">
    <property type="entry name" value="PROLINE-SERINE-THREONINE PHOSPHATASE INTERACTING PROTEIN 1"/>
    <property type="match status" value="1"/>
</dbReference>
<evidence type="ECO:0000256" key="6">
    <source>
        <dbReference type="ARBA" id="ARBA00022443"/>
    </source>
</evidence>
<comment type="function">
    <text evidence="19">Involved in regulation of the actin cytoskeleton. May regulate WAS actin-bundling activity. Bridges the interaction between ABL1 and PTPN18 leading to ABL1 dephosphorylation. May play a role as a scaffold protein between PTPN12 and WAS and allow PTPN12 to dephosphorylate WAS. Has the potential to physically couple CD2 and CD2AP to WAS. Acts downstream of CD2 and CD2AP to recruit WAS to the T-cell:APC contact site so as to promote the actin polymerization required for synapse induction during T-cell activation. Down-regulates CD2-stimulated adhesion through the coupling of PTPN12 to CD2. Also has a role in innate immunity and the inflammatory response. Recruited to inflammasomes by MEFV. Induces formation of pyroptosomes, large supramolecular structures composed of oligomerized PYCARD dimers which form prior to inflammatory apoptosis. Binding to MEFV allows MEFV to bind to PYCARD and facilitates pyroptosome formation. Regulates endocytosis and cell migration in neutrophils.</text>
</comment>
<dbReference type="InterPro" id="IPR027267">
    <property type="entry name" value="AH/BAR_dom_sf"/>
</dbReference>
<dbReference type="CDD" id="cd11824">
    <property type="entry name" value="SH3_PSTPIP1"/>
    <property type="match status" value="1"/>
</dbReference>
<evidence type="ECO:0000256" key="16">
    <source>
        <dbReference type="ARBA" id="ARBA00023198"/>
    </source>
</evidence>
<keyword evidence="8" id="KW-0963">Cytoplasm</keyword>
<comment type="subcellular location">
    <subcellularLocation>
        <location evidence="1">Cell membrane</location>
        <topology evidence="1">Peripheral membrane protein</topology>
    </subcellularLocation>
    <subcellularLocation>
        <location evidence="3">Cell projection</location>
        <location evidence="3">Lamellipodium</location>
    </subcellularLocation>
    <subcellularLocation>
        <location evidence="20">Cell projection</location>
        <location evidence="20">Uropodium</location>
    </subcellularLocation>
    <subcellularLocation>
        <location evidence="5">Cleavage furrow</location>
    </subcellularLocation>
    <subcellularLocation>
        <location evidence="2">Cytoplasm</location>
        <location evidence="2">Cytoskeleton</location>
    </subcellularLocation>
    <subcellularLocation>
        <location evidence="4">Cytoplasm</location>
        <location evidence="4">Perinuclear region</location>
    </subcellularLocation>
</comment>
<name>A0AAV7TZR5_PLEWA</name>
<evidence type="ECO:0000256" key="14">
    <source>
        <dbReference type="ARBA" id="ARBA00023054"/>
    </source>
</evidence>
<reference evidence="27" key="1">
    <citation type="journal article" date="2022" name="bioRxiv">
        <title>Sequencing and chromosome-scale assembly of the giantPleurodeles waltlgenome.</title>
        <authorList>
            <person name="Brown T."/>
            <person name="Elewa A."/>
            <person name="Iarovenko S."/>
            <person name="Subramanian E."/>
            <person name="Araus A.J."/>
            <person name="Petzold A."/>
            <person name="Susuki M."/>
            <person name="Suzuki K.-i.T."/>
            <person name="Hayashi T."/>
            <person name="Toyoda A."/>
            <person name="Oliveira C."/>
            <person name="Osipova E."/>
            <person name="Leigh N.D."/>
            <person name="Simon A."/>
            <person name="Yun M.H."/>
        </authorList>
    </citation>
    <scope>NUCLEOTIDE SEQUENCE</scope>
    <source>
        <strain evidence="27">20211129_DDA</strain>
        <tissue evidence="27">Liver</tissue>
    </source>
</reference>
<dbReference type="GO" id="GO:0032154">
    <property type="term" value="C:cleavage furrow"/>
    <property type="evidence" value="ECO:0007669"/>
    <property type="project" value="UniProtKB-SubCell"/>
</dbReference>
<evidence type="ECO:0000256" key="9">
    <source>
        <dbReference type="ARBA" id="ARBA00022553"/>
    </source>
</evidence>
<evidence type="ECO:0000259" key="25">
    <source>
        <dbReference type="PROSITE" id="PS50002"/>
    </source>
</evidence>
<dbReference type="GO" id="GO:0030041">
    <property type="term" value="P:actin filament polymerization"/>
    <property type="evidence" value="ECO:0007669"/>
    <property type="project" value="TreeGrafter"/>
</dbReference>
<evidence type="ECO:0000256" key="1">
    <source>
        <dbReference type="ARBA" id="ARBA00004202"/>
    </source>
</evidence>
<feature type="coiled-coil region" evidence="24">
    <location>
        <begin position="59"/>
        <end position="93"/>
    </location>
</feature>
<evidence type="ECO:0000256" key="2">
    <source>
        <dbReference type="ARBA" id="ARBA00004245"/>
    </source>
</evidence>
<dbReference type="Proteomes" id="UP001066276">
    <property type="component" value="Chromosome 3_2"/>
</dbReference>
<comment type="caution">
    <text evidence="27">The sequence shown here is derived from an EMBL/GenBank/DDBJ whole genome shotgun (WGS) entry which is preliminary data.</text>
</comment>
<evidence type="ECO:0000256" key="12">
    <source>
        <dbReference type="ARBA" id="ARBA00022859"/>
    </source>
</evidence>
<evidence type="ECO:0000256" key="4">
    <source>
        <dbReference type="ARBA" id="ARBA00004556"/>
    </source>
</evidence>
<keyword evidence="13" id="KW-0130">Cell adhesion</keyword>
<dbReference type="Gene3D" id="1.20.1270.60">
    <property type="entry name" value="Arfaptin homology (AH) domain/BAR domain"/>
    <property type="match status" value="1"/>
</dbReference>
<feature type="domain" description="F-BAR" evidence="26">
    <location>
        <begin position="1"/>
        <end position="228"/>
    </location>
</feature>
<dbReference type="InterPro" id="IPR001452">
    <property type="entry name" value="SH3_domain"/>
</dbReference>
<evidence type="ECO:0000313" key="27">
    <source>
        <dbReference type="EMBL" id="KAJ1181037.1"/>
    </source>
</evidence>
<feature type="domain" description="SH3" evidence="25">
    <location>
        <begin position="325"/>
        <end position="382"/>
    </location>
</feature>
<dbReference type="PRINTS" id="PR00452">
    <property type="entry name" value="SH3DOMAIN"/>
</dbReference>
<evidence type="ECO:0000256" key="5">
    <source>
        <dbReference type="ARBA" id="ARBA00004626"/>
    </source>
</evidence>
<evidence type="ECO:0000256" key="20">
    <source>
        <dbReference type="ARBA" id="ARBA00060447"/>
    </source>
</evidence>
<dbReference type="GO" id="GO:0045087">
    <property type="term" value="P:innate immune response"/>
    <property type="evidence" value="ECO:0007669"/>
    <property type="project" value="UniProtKB-KW"/>
</dbReference>
<dbReference type="GO" id="GO:0051015">
    <property type="term" value="F:actin filament binding"/>
    <property type="evidence" value="ECO:0007669"/>
    <property type="project" value="TreeGrafter"/>
</dbReference>
<dbReference type="GO" id="GO:0030027">
    <property type="term" value="C:lamellipodium"/>
    <property type="evidence" value="ECO:0007669"/>
    <property type="project" value="UniProtKB-SubCell"/>
</dbReference>
<dbReference type="GO" id="GO:0007155">
    <property type="term" value="P:cell adhesion"/>
    <property type="evidence" value="ECO:0007669"/>
    <property type="project" value="UniProtKB-KW"/>
</dbReference>
<dbReference type="AlphaFoldDB" id="A0AAV7TZR5"/>
<dbReference type="SUPFAM" id="SSF50044">
    <property type="entry name" value="SH3-domain"/>
    <property type="match status" value="1"/>
</dbReference>
<protein>
    <recommendedName>
        <fullName evidence="21">Proline-serine-threonine phosphatase-interacting protein 1</fullName>
    </recommendedName>
</protein>
<dbReference type="EMBL" id="JANPWB010000006">
    <property type="protein sequence ID" value="KAJ1181037.1"/>
    <property type="molecule type" value="Genomic_DNA"/>
</dbReference>
<evidence type="ECO:0000256" key="23">
    <source>
        <dbReference type="PROSITE-ProRule" id="PRU01077"/>
    </source>
</evidence>
<gene>
    <name evidence="27" type="ORF">NDU88_006248</name>
</gene>
<dbReference type="SUPFAM" id="SSF103657">
    <property type="entry name" value="BAR/IMD domain-like"/>
    <property type="match status" value="1"/>
</dbReference>
<keyword evidence="16" id="KW-0395">Inflammatory response</keyword>
<evidence type="ECO:0000256" key="22">
    <source>
        <dbReference type="PROSITE-ProRule" id="PRU00192"/>
    </source>
</evidence>
<evidence type="ECO:0000256" key="7">
    <source>
        <dbReference type="ARBA" id="ARBA00022475"/>
    </source>
</evidence>
<dbReference type="PANTHER" id="PTHR23065:SF51">
    <property type="entry name" value="PROLINE-SERINE-THREONINE PHOSPHATASE-INTERACTING PROTEIN 1"/>
    <property type="match status" value="1"/>
</dbReference>
<evidence type="ECO:0000256" key="19">
    <source>
        <dbReference type="ARBA" id="ARBA00057396"/>
    </source>
</evidence>
<dbReference type="GO" id="GO:0001931">
    <property type="term" value="C:uropod"/>
    <property type="evidence" value="ECO:0007669"/>
    <property type="project" value="UniProtKB-SubCell"/>
</dbReference>
<evidence type="ECO:0000256" key="17">
    <source>
        <dbReference type="ARBA" id="ARBA00023212"/>
    </source>
</evidence>
<keyword evidence="7" id="KW-1003">Cell membrane</keyword>
<keyword evidence="17" id="KW-0206">Cytoskeleton</keyword>
<keyword evidence="6 22" id="KW-0728">SH3 domain</keyword>
<keyword evidence="28" id="KW-1185">Reference proteome</keyword>
<evidence type="ECO:0000256" key="24">
    <source>
        <dbReference type="SAM" id="Coils"/>
    </source>
</evidence>
<dbReference type="PRINTS" id="PR01887">
    <property type="entry name" value="SPECTRNALPHA"/>
</dbReference>
<evidence type="ECO:0000259" key="26">
    <source>
        <dbReference type="PROSITE" id="PS51741"/>
    </source>
</evidence>
<keyword evidence="14 23" id="KW-0175">Coiled coil</keyword>
<sequence length="382" mass="43182">MQERSVEGTLAQAEERYGKELVQIARKSGGLTETNTLRASFDILKQQIENIGNSHIQLAQTLREEVKRLEDFRDRQKELRKKFESAMDTLQKTKVAMHKKTSECKKSYEQKCRDADEAESASERIGPSATPKQVEKIQNKAKQCRNAANEADKAYLQNVDLLEKARIEWELAHINACDAFQTQENDRITVLRSALWVHCNHYSMQCVKDDELYEEVRKSLEECDVDADVDFFIQNKMTGTERPAPILYKNYYDHVPLASSNGLAVGGCSPMMKKFSGLLQGFGNSRNVSEVSTPSAPAPDNVDGVYASVHIQEQEEREDEIGELNSFQDFTVLYDYTAQGPDELSISAGDIVNVVSEGEDGWWTVERNGEQGFVPGSYLERL</sequence>
<keyword evidence="18" id="KW-0966">Cell projection</keyword>
<dbReference type="PROSITE" id="PS50002">
    <property type="entry name" value="SH3"/>
    <property type="match status" value="1"/>
</dbReference>
<evidence type="ECO:0000256" key="10">
    <source>
        <dbReference type="ARBA" id="ARBA00022583"/>
    </source>
</evidence>
<dbReference type="InterPro" id="IPR030777">
    <property type="entry name" value="PSTPIP1_SH3"/>
</dbReference>
<dbReference type="InterPro" id="IPR036028">
    <property type="entry name" value="SH3-like_dom_sf"/>
</dbReference>
<keyword evidence="11" id="KW-0399">Innate immunity</keyword>
<evidence type="ECO:0000256" key="13">
    <source>
        <dbReference type="ARBA" id="ARBA00022889"/>
    </source>
</evidence>
<dbReference type="FunFam" id="2.30.30.40:FF:000150">
    <property type="entry name" value="Proline-serine-threonine phosphatase interacting protein 1"/>
    <property type="match status" value="1"/>
</dbReference>
<dbReference type="InterPro" id="IPR031160">
    <property type="entry name" value="F_BAR_dom"/>
</dbReference>
<organism evidence="27 28">
    <name type="scientific">Pleurodeles waltl</name>
    <name type="common">Iberian ribbed newt</name>
    <dbReference type="NCBI Taxonomy" id="8319"/>
    <lineage>
        <taxon>Eukaryota</taxon>
        <taxon>Metazoa</taxon>
        <taxon>Chordata</taxon>
        <taxon>Craniata</taxon>
        <taxon>Vertebrata</taxon>
        <taxon>Euteleostomi</taxon>
        <taxon>Amphibia</taxon>
        <taxon>Batrachia</taxon>
        <taxon>Caudata</taxon>
        <taxon>Salamandroidea</taxon>
        <taxon>Salamandridae</taxon>
        <taxon>Pleurodelinae</taxon>
        <taxon>Pleurodeles</taxon>
    </lineage>
</organism>
<evidence type="ECO:0000256" key="3">
    <source>
        <dbReference type="ARBA" id="ARBA00004510"/>
    </source>
</evidence>
<dbReference type="PROSITE" id="PS51741">
    <property type="entry name" value="F_BAR"/>
    <property type="match status" value="1"/>
</dbReference>
<dbReference type="GO" id="GO:0048471">
    <property type="term" value="C:perinuclear region of cytoplasm"/>
    <property type="evidence" value="ECO:0007669"/>
    <property type="project" value="UniProtKB-SubCell"/>
</dbReference>
<proteinExistence type="predicted"/>
<evidence type="ECO:0000313" key="28">
    <source>
        <dbReference type="Proteomes" id="UP001066276"/>
    </source>
</evidence>
<dbReference type="GO" id="GO:0006954">
    <property type="term" value="P:inflammatory response"/>
    <property type="evidence" value="ECO:0007669"/>
    <property type="project" value="UniProtKB-KW"/>
</dbReference>
<accession>A0AAV7TZR5</accession>
<dbReference type="Pfam" id="PF00018">
    <property type="entry name" value="SH3_1"/>
    <property type="match status" value="1"/>
</dbReference>
<dbReference type="SMART" id="SM00326">
    <property type="entry name" value="SH3"/>
    <property type="match status" value="1"/>
</dbReference>
<evidence type="ECO:0000256" key="8">
    <source>
        <dbReference type="ARBA" id="ARBA00022490"/>
    </source>
</evidence>
<evidence type="ECO:0000256" key="21">
    <source>
        <dbReference type="ARBA" id="ARBA00071018"/>
    </source>
</evidence>
<evidence type="ECO:0000256" key="15">
    <source>
        <dbReference type="ARBA" id="ARBA00023136"/>
    </source>
</evidence>
<keyword evidence="9" id="KW-0597">Phosphoprotein</keyword>
<dbReference type="GO" id="GO:0006897">
    <property type="term" value="P:endocytosis"/>
    <property type="evidence" value="ECO:0007669"/>
    <property type="project" value="UniProtKB-KW"/>
</dbReference>
<dbReference type="GO" id="GO:0005884">
    <property type="term" value="C:actin filament"/>
    <property type="evidence" value="ECO:0007669"/>
    <property type="project" value="TreeGrafter"/>
</dbReference>
<keyword evidence="15" id="KW-0472">Membrane</keyword>